<keyword evidence="6 12" id="KW-0812">Transmembrane</keyword>
<evidence type="ECO:0000259" key="14">
    <source>
        <dbReference type="PROSITE" id="PS50885"/>
    </source>
</evidence>
<dbReference type="PANTHER" id="PTHR45436">
    <property type="entry name" value="SENSOR HISTIDINE KINASE YKOH"/>
    <property type="match status" value="1"/>
</dbReference>
<proteinExistence type="predicted"/>
<dbReference type="SUPFAM" id="SSF158472">
    <property type="entry name" value="HAMP domain-like"/>
    <property type="match status" value="1"/>
</dbReference>
<dbReference type="InterPro" id="IPR004358">
    <property type="entry name" value="Sig_transdc_His_kin-like_C"/>
</dbReference>
<feature type="transmembrane region" description="Helical" evidence="12">
    <location>
        <begin position="20"/>
        <end position="41"/>
    </location>
</feature>
<evidence type="ECO:0000256" key="8">
    <source>
        <dbReference type="ARBA" id="ARBA00022989"/>
    </source>
</evidence>
<dbReference type="InterPro" id="IPR005467">
    <property type="entry name" value="His_kinase_dom"/>
</dbReference>
<dbReference type="EMBL" id="BSQG01000002">
    <property type="protein sequence ID" value="GLU47582.1"/>
    <property type="molecule type" value="Genomic_DNA"/>
</dbReference>
<dbReference type="EC" id="2.7.13.3" evidence="3"/>
<dbReference type="InterPro" id="IPR050428">
    <property type="entry name" value="TCS_sensor_his_kinase"/>
</dbReference>
<evidence type="ECO:0000256" key="4">
    <source>
        <dbReference type="ARBA" id="ARBA00022553"/>
    </source>
</evidence>
<evidence type="ECO:0000256" key="10">
    <source>
        <dbReference type="ARBA" id="ARBA00023136"/>
    </source>
</evidence>
<evidence type="ECO:0000256" key="9">
    <source>
        <dbReference type="ARBA" id="ARBA00023012"/>
    </source>
</evidence>
<evidence type="ECO:0000256" key="7">
    <source>
        <dbReference type="ARBA" id="ARBA00022777"/>
    </source>
</evidence>
<dbReference type="SMART" id="SM00388">
    <property type="entry name" value="HisKA"/>
    <property type="match status" value="1"/>
</dbReference>
<feature type="domain" description="HAMP" evidence="14">
    <location>
        <begin position="112"/>
        <end position="165"/>
    </location>
</feature>
<evidence type="ECO:0000256" key="2">
    <source>
        <dbReference type="ARBA" id="ARBA00004236"/>
    </source>
</evidence>
<evidence type="ECO:0000313" key="16">
    <source>
        <dbReference type="Proteomes" id="UP001165092"/>
    </source>
</evidence>
<feature type="compositionally biased region" description="Low complexity" evidence="11">
    <location>
        <begin position="401"/>
        <end position="412"/>
    </location>
</feature>
<dbReference type="InterPro" id="IPR003594">
    <property type="entry name" value="HATPase_dom"/>
</dbReference>
<dbReference type="Gene3D" id="1.10.287.130">
    <property type="match status" value="1"/>
</dbReference>
<dbReference type="Proteomes" id="UP001165092">
    <property type="component" value="Unassembled WGS sequence"/>
</dbReference>
<dbReference type="InterPro" id="IPR003661">
    <property type="entry name" value="HisK_dim/P_dom"/>
</dbReference>
<dbReference type="InterPro" id="IPR036890">
    <property type="entry name" value="HATPase_C_sf"/>
</dbReference>
<dbReference type="AlphaFoldDB" id="A0A9W6UID4"/>
<evidence type="ECO:0000256" key="6">
    <source>
        <dbReference type="ARBA" id="ARBA00022692"/>
    </source>
</evidence>
<keyword evidence="5" id="KW-0808">Transferase</keyword>
<dbReference type="InterPro" id="IPR036097">
    <property type="entry name" value="HisK_dim/P_sf"/>
</dbReference>
<dbReference type="GO" id="GO:0005886">
    <property type="term" value="C:plasma membrane"/>
    <property type="evidence" value="ECO:0007669"/>
    <property type="project" value="UniProtKB-SubCell"/>
</dbReference>
<dbReference type="GO" id="GO:0000155">
    <property type="term" value="F:phosphorelay sensor kinase activity"/>
    <property type="evidence" value="ECO:0007669"/>
    <property type="project" value="InterPro"/>
</dbReference>
<dbReference type="SUPFAM" id="SSF47384">
    <property type="entry name" value="Homodimeric domain of signal transducing histidine kinase"/>
    <property type="match status" value="1"/>
</dbReference>
<keyword evidence="7 15" id="KW-0418">Kinase</keyword>
<dbReference type="PANTHER" id="PTHR45436:SF5">
    <property type="entry name" value="SENSOR HISTIDINE KINASE TRCS"/>
    <property type="match status" value="1"/>
</dbReference>
<dbReference type="Pfam" id="PF00672">
    <property type="entry name" value="HAMP"/>
    <property type="match status" value="1"/>
</dbReference>
<dbReference type="PROSITE" id="PS50885">
    <property type="entry name" value="HAMP"/>
    <property type="match status" value="1"/>
</dbReference>
<organism evidence="15 16">
    <name type="scientific">Nocardiopsis ansamitocini</name>
    <dbReference type="NCBI Taxonomy" id="1670832"/>
    <lineage>
        <taxon>Bacteria</taxon>
        <taxon>Bacillati</taxon>
        <taxon>Actinomycetota</taxon>
        <taxon>Actinomycetes</taxon>
        <taxon>Streptosporangiales</taxon>
        <taxon>Nocardiopsidaceae</taxon>
        <taxon>Nocardiopsis</taxon>
    </lineage>
</organism>
<comment type="caution">
    <text evidence="15">The sequence shown here is derived from an EMBL/GenBank/DDBJ whole genome shotgun (WGS) entry which is preliminary data.</text>
</comment>
<evidence type="ECO:0000256" key="11">
    <source>
        <dbReference type="SAM" id="MobiDB-lite"/>
    </source>
</evidence>
<evidence type="ECO:0000256" key="5">
    <source>
        <dbReference type="ARBA" id="ARBA00022679"/>
    </source>
</evidence>
<feature type="region of interest" description="Disordered" evidence="11">
    <location>
        <begin position="384"/>
        <end position="412"/>
    </location>
</feature>
<evidence type="ECO:0000259" key="13">
    <source>
        <dbReference type="PROSITE" id="PS50109"/>
    </source>
</evidence>
<dbReference type="RefSeq" id="WP_285758689.1">
    <property type="nucleotide sequence ID" value="NZ_BSQG01000002.1"/>
</dbReference>
<dbReference type="PRINTS" id="PR00344">
    <property type="entry name" value="BCTRLSENSOR"/>
</dbReference>
<dbReference type="Gene3D" id="3.30.565.10">
    <property type="entry name" value="Histidine kinase-like ATPase, C-terminal domain"/>
    <property type="match status" value="1"/>
</dbReference>
<comment type="catalytic activity">
    <reaction evidence="1">
        <text>ATP + protein L-histidine = ADP + protein N-phospho-L-histidine.</text>
        <dbReference type="EC" id="2.7.13.3"/>
    </reaction>
</comment>
<evidence type="ECO:0000256" key="1">
    <source>
        <dbReference type="ARBA" id="ARBA00000085"/>
    </source>
</evidence>
<comment type="subcellular location">
    <subcellularLocation>
        <location evidence="2">Cell membrane</location>
    </subcellularLocation>
</comment>
<keyword evidence="8 12" id="KW-1133">Transmembrane helix</keyword>
<gene>
    <name evidence="15" type="ORF">Nans01_19330</name>
</gene>
<dbReference type="CDD" id="cd06225">
    <property type="entry name" value="HAMP"/>
    <property type="match status" value="1"/>
</dbReference>
<evidence type="ECO:0000313" key="15">
    <source>
        <dbReference type="EMBL" id="GLU47582.1"/>
    </source>
</evidence>
<accession>A0A9W6UID4</accession>
<feature type="transmembrane region" description="Helical" evidence="12">
    <location>
        <begin position="84"/>
        <end position="111"/>
    </location>
</feature>
<dbReference type="SMART" id="SM00387">
    <property type="entry name" value="HATPase_c"/>
    <property type="match status" value="1"/>
</dbReference>
<dbReference type="SUPFAM" id="SSF55874">
    <property type="entry name" value="ATPase domain of HSP90 chaperone/DNA topoisomerase II/histidine kinase"/>
    <property type="match status" value="1"/>
</dbReference>
<feature type="domain" description="Histidine kinase" evidence="13">
    <location>
        <begin position="173"/>
        <end position="383"/>
    </location>
</feature>
<dbReference type="Pfam" id="PF00512">
    <property type="entry name" value="HisKA"/>
    <property type="match status" value="1"/>
</dbReference>
<dbReference type="Gene3D" id="6.10.340.10">
    <property type="match status" value="1"/>
</dbReference>
<dbReference type="CDD" id="cd00082">
    <property type="entry name" value="HisKA"/>
    <property type="match status" value="1"/>
</dbReference>
<evidence type="ECO:0000256" key="12">
    <source>
        <dbReference type="SAM" id="Phobius"/>
    </source>
</evidence>
<keyword evidence="4" id="KW-0597">Phosphoprotein</keyword>
<evidence type="ECO:0000256" key="3">
    <source>
        <dbReference type="ARBA" id="ARBA00012438"/>
    </source>
</evidence>
<protein>
    <recommendedName>
        <fullName evidence="3">histidine kinase</fullName>
        <ecNumber evidence="3">2.7.13.3</ecNumber>
    </recommendedName>
</protein>
<sequence length="412" mass="43524">MSVAAVLGRSRLSVRLRLTLLYGGTVLVCGIVLLAAVYALMRYLPIYELPTEGRLMTAIPANAEHVPADTLHPTRVTIAGKDDILAALLQVSGVAITGLALVAFLLGWIIAGRILTPVHRITRAARAMAGDTLHKRIRLDGPPDEFTELADSIDMMLDRLHASFQAQRRFAANASHELRTPLATTRTMLQVAAAHPDDYNLASLVPKLLATNDRSIATVESLLALSRADHGVTDARPVDLAAVAAGALEQVEAEAASARIDVHDDCVPVQVDGDADLLHHLLVNLLHNAIRHNSAGGTARLTTTLRDGNASITVTNTGETLRPEEAARLFEPFHRARGRTGTDGHGLGLTLVRAIADSHHGSATAVPNPGGGLTVVVLLPLANGKDEGNGPRESGGPALLAASRSRYRSATA</sequence>
<dbReference type="Pfam" id="PF02518">
    <property type="entry name" value="HATPase_c"/>
    <property type="match status" value="1"/>
</dbReference>
<keyword evidence="16" id="KW-1185">Reference proteome</keyword>
<dbReference type="SMART" id="SM00304">
    <property type="entry name" value="HAMP"/>
    <property type="match status" value="1"/>
</dbReference>
<dbReference type="InterPro" id="IPR003660">
    <property type="entry name" value="HAMP_dom"/>
</dbReference>
<keyword evidence="9" id="KW-0902">Two-component regulatory system</keyword>
<reference evidence="15" key="1">
    <citation type="submission" date="2023-02" db="EMBL/GenBank/DDBJ databases">
        <title>Nocardiopsis ansamitocini NBRC 112285.</title>
        <authorList>
            <person name="Ichikawa N."/>
            <person name="Sato H."/>
            <person name="Tonouchi N."/>
        </authorList>
    </citation>
    <scope>NUCLEOTIDE SEQUENCE</scope>
    <source>
        <strain evidence="15">NBRC 112285</strain>
    </source>
</reference>
<keyword evidence="10 12" id="KW-0472">Membrane</keyword>
<dbReference type="PROSITE" id="PS50109">
    <property type="entry name" value="HIS_KIN"/>
    <property type="match status" value="1"/>
</dbReference>
<name>A0A9W6UID4_9ACTN</name>